<sequence length="108" mass="11665">VDSRIDVPTPRRKARPVEMRATVVCLLLVTAFVVMSEAFPPGFGGSGSCGGACYGTRIGGPCGHGCTCKYKNPRDAHRVDKMARQMVCTRDSSPYPSFRGPMPRTLQS</sequence>
<proteinExistence type="evidence at transcript level"/>
<organism evidence="2">
    <name type="scientific">Amblyomma cajennense</name>
    <name type="common">Cayenne tick</name>
    <name type="synonym">Acarus cajennensis</name>
    <dbReference type="NCBI Taxonomy" id="34607"/>
    <lineage>
        <taxon>Eukaryota</taxon>
        <taxon>Metazoa</taxon>
        <taxon>Ecdysozoa</taxon>
        <taxon>Arthropoda</taxon>
        <taxon>Chelicerata</taxon>
        <taxon>Arachnida</taxon>
        <taxon>Acari</taxon>
        <taxon>Parasitiformes</taxon>
        <taxon>Ixodida</taxon>
        <taxon>Ixodoidea</taxon>
        <taxon>Ixodidae</taxon>
        <taxon>Amblyomminae</taxon>
        <taxon>Amblyomma</taxon>
    </lineage>
</organism>
<name>A0A023FDV4_AMBCJ</name>
<keyword evidence="1" id="KW-1133">Transmembrane helix</keyword>
<accession>A0A023FDV4</accession>
<protein>
    <submittedName>
        <fullName evidence="2">Putative secreted protein</fullName>
    </submittedName>
</protein>
<keyword evidence="1" id="KW-0472">Membrane</keyword>
<evidence type="ECO:0000256" key="1">
    <source>
        <dbReference type="SAM" id="Phobius"/>
    </source>
</evidence>
<evidence type="ECO:0000313" key="2">
    <source>
        <dbReference type="EMBL" id="JAC18943.1"/>
    </source>
</evidence>
<reference evidence="2" key="1">
    <citation type="submission" date="2014-03" db="EMBL/GenBank/DDBJ databases">
        <title>The sialotranscriptome of Amblyomma triste, Amblyomma parvum and Amblyomma cajennense ticks, uncovered by 454-based RNA-seq.</title>
        <authorList>
            <person name="Garcia G.R."/>
            <person name="Gardinassi L.G."/>
            <person name="Ribeiro J.M."/>
            <person name="Anatriello E."/>
            <person name="Ferreira B.R."/>
            <person name="Moreira H.N."/>
            <person name="Mafra C."/>
            <person name="Olegario M.M."/>
            <person name="Szabo P.J."/>
            <person name="Miranda-Santos I.K."/>
            <person name="Maruyama S.R."/>
        </authorList>
    </citation>
    <scope>NUCLEOTIDE SEQUENCE</scope>
    <source>
        <strain evidence="2">Uberlandia</strain>
        <tissue evidence="2">Salivary glands</tissue>
    </source>
</reference>
<dbReference type="AlphaFoldDB" id="A0A023FDV4"/>
<feature type="non-terminal residue" evidence="2">
    <location>
        <position position="1"/>
    </location>
</feature>
<feature type="transmembrane region" description="Helical" evidence="1">
    <location>
        <begin position="21"/>
        <end position="39"/>
    </location>
</feature>
<keyword evidence="1" id="KW-0812">Transmembrane</keyword>
<dbReference type="EMBL" id="GBBK01005539">
    <property type="protein sequence ID" value="JAC18943.1"/>
    <property type="molecule type" value="mRNA"/>
</dbReference>